<evidence type="ECO:0000313" key="1">
    <source>
        <dbReference type="EMBL" id="MBU3839378.1"/>
    </source>
</evidence>
<organism evidence="1 2">
    <name type="scientific">Candidatus Phocaeicola faecigallinarum</name>
    <dbReference type="NCBI Taxonomy" id="2838732"/>
    <lineage>
        <taxon>Bacteria</taxon>
        <taxon>Pseudomonadati</taxon>
        <taxon>Bacteroidota</taxon>
        <taxon>Bacteroidia</taxon>
        <taxon>Bacteroidales</taxon>
        <taxon>Bacteroidaceae</taxon>
        <taxon>Phocaeicola</taxon>
    </lineage>
</organism>
<dbReference type="InterPro" id="IPR025049">
    <property type="entry name" value="Mfa-like_1"/>
</dbReference>
<accession>A0A948TDX6</accession>
<dbReference type="InterPro" id="IPR042278">
    <property type="entry name" value="Mfa-like_1_N"/>
</dbReference>
<dbReference type="CDD" id="cd13120">
    <property type="entry name" value="BF2867_like_N"/>
    <property type="match status" value="1"/>
</dbReference>
<name>A0A948TDX6_9BACT</name>
<dbReference type="PROSITE" id="PS51257">
    <property type="entry name" value="PROKAR_LIPOPROTEIN"/>
    <property type="match status" value="1"/>
</dbReference>
<protein>
    <submittedName>
        <fullName evidence="1">Fimbrillin family protein</fullName>
    </submittedName>
</protein>
<proteinExistence type="predicted"/>
<dbReference type="Gene3D" id="2.60.40.2620">
    <property type="entry name" value="Fimbrillin-like"/>
    <property type="match status" value="1"/>
</dbReference>
<dbReference type="Pfam" id="PF13149">
    <property type="entry name" value="Mfa_like_1"/>
    <property type="match status" value="1"/>
</dbReference>
<evidence type="ECO:0000313" key="2">
    <source>
        <dbReference type="Proteomes" id="UP000783796"/>
    </source>
</evidence>
<comment type="caution">
    <text evidence="1">The sequence shown here is derived from an EMBL/GenBank/DDBJ whole genome shotgun (WGS) entry which is preliminary data.</text>
</comment>
<dbReference type="EMBL" id="JAHLFW010000112">
    <property type="protein sequence ID" value="MBU3839378.1"/>
    <property type="molecule type" value="Genomic_DNA"/>
</dbReference>
<dbReference type="AlphaFoldDB" id="A0A948TDX6"/>
<reference evidence="1" key="1">
    <citation type="journal article" date="2021" name="PeerJ">
        <title>Extensive microbial diversity within the chicken gut microbiome revealed by metagenomics and culture.</title>
        <authorList>
            <person name="Gilroy R."/>
            <person name="Ravi A."/>
            <person name="Getino M."/>
            <person name="Pursley I."/>
            <person name="Horton D.L."/>
            <person name="Alikhan N.F."/>
            <person name="Baker D."/>
            <person name="Gharbi K."/>
            <person name="Hall N."/>
            <person name="Watson M."/>
            <person name="Adriaenssens E.M."/>
            <person name="Foster-Nyarko E."/>
            <person name="Jarju S."/>
            <person name="Secka A."/>
            <person name="Antonio M."/>
            <person name="Oren A."/>
            <person name="Chaudhuri R.R."/>
            <person name="La Ragione R."/>
            <person name="Hildebrand F."/>
            <person name="Pallen M.J."/>
        </authorList>
    </citation>
    <scope>NUCLEOTIDE SEQUENCE</scope>
    <source>
        <strain evidence="1">G4-2901</strain>
    </source>
</reference>
<dbReference type="Proteomes" id="UP000783796">
    <property type="component" value="Unassembled WGS sequence"/>
</dbReference>
<gene>
    <name evidence="1" type="ORF">H9777_13940</name>
</gene>
<reference evidence="1" key="2">
    <citation type="submission" date="2021-04" db="EMBL/GenBank/DDBJ databases">
        <authorList>
            <person name="Gilroy R."/>
        </authorList>
    </citation>
    <scope>NUCLEOTIDE SEQUENCE</scope>
    <source>
        <strain evidence="1">G4-2901</strain>
    </source>
</reference>
<sequence length="277" mass="30605">MKLYRILGLMPVLGFCACSEVDQPEHSPEYISFSPAINGSRATDTTFDRNDKISVFAEIDNGYNTSGSIGSNPYAHNVPYSYNGSKFTAMSEGIELKDKNDKLFYYAVYPYSSDMQTDFTFRCKQDQSDYTDYTLSDLMVAYNDESTGSQSVSLKFIHILSKAVVNLEYSGIEVYRVTLTDVNYAANLNIEENTVSTLTTKGDVVMCSNGNKSFKAVIPNQTIKKGTAFAIIETNVGNYRVTASNDIELGLAKLKNIYVSIDDTRSGNSGTCSAYTK</sequence>